<evidence type="ECO:0000313" key="17">
    <source>
        <dbReference type="EMBL" id="KAF7374660.1"/>
    </source>
</evidence>
<sequence length="464" mass="49900">MQNSAYYRDNDFQRSQPELRQHYDVPYEHGGVDSTQDIPMVPQRSRGSQTERDVESPSAQSEPIPPNDAWREKSTTRNPTGRSDIKWTIIGFIALLGLLGAGAAAGMLLAKKKYAPSSASSASTDSLSNSDSDPSSFAKDPALVQSFYGIAYTPEGSQLPDCGNSLDDVIRDIQLLSQLTTRICLYGADCNQAELVLEAITRTKVNMTVWLGNYAVATDSGVAYGRQRDAIKAAIQKYGVEHIGGVTVGNEFILNYLDANNATDPNGPVGNAGATILLGDIDDTRSMMRDLSLGNVALGTSDAGSYFNNKVLQAVDYGMANVHPWFADVTAQNAAGWTAQFFSDTDLKVAAAASNAPQMYIAETGWPTDSSDATLASNGASVASEANLQMFLDTFVCQANKNGTGPNTFSNISTSNGRQVDIYRPMQGLVLTTLKDEQFGGVEGHWGLFYQNRTLKGITIPKCD</sequence>
<evidence type="ECO:0000256" key="3">
    <source>
        <dbReference type="ARBA" id="ARBA00008773"/>
    </source>
</evidence>
<comment type="similarity">
    <text evidence="3">Belongs to the glycosyl hydrolase 17 family.</text>
</comment>
<comment type="subcellular location">
    <subcellularLocation>
        <location evidence="2">Cell membrane</location>
        <topology evidence="2">Single-pass type II membrane protein</topology>
    </subcellularLocation>
</comment>
<dbReference type="AlphaFoldDB" id="A0A8H6ZFF6"/>
<evidence type="ECO:0000256" key="11">
    <source>
        <dbReference type="ARBA" id="ARBA00023326"/>
    </source>
</evidence>
<dbReference type="GO" id="GO:0005886">
    <property type="term" value="C:plasma membrane"/>
    <property type="evidence" value="ECO:0007669"/>
    <property type="project" value="UniProtKB-SubCell"/>
</dbReference>
<feature type="region of interest" description="Disordered" evidence="15">
    <location>
        <begin position="1"/>
        <end position="79"/>
    </location>
</feature>
<dbReference type="GO" id="GO:0009986">
    <property type="term" value="C:cell surface"/>
    <property type="evidence" value="ECO:0007669"/>
    <property type="project" value="TreeGrafter"/>
</dbReference>
<dbReference type="PANTHER" id="PTHR16631:SF17">
    <property type="entry name" value="GLUCAN ENDO-1,3-BETA-GLUCOSIDASE BTGC"/>
    <property type="match status" value="1"/>
</dbReference>
<dbReference type="GO" id="GO:0009277">
    <property type="term" value="C:fungal-type cell wall"/>
    <property type="evidence" value="ECO:0007669"/>
    <property type="project" value="TreeGrafter"/>
</dbReference>
<dbReference type="GO" id="GO:0000272">
    <property type="term" value="P:polysaccharide catabolic process"/>
    <property type="evidence" value="ECO:0007669"/>
    <property type="project" value="UniProtKB-KW"/>
</dbReference>
<evidence type="ECO:0000256" key="14">
    <source>
        <dbReference type="ARBA" id="ARBA00043078"/>
    </source>
</evidence>
<evidence type="ECO:0000256" key="5">
    <source>
        <dbReference type="ARBA" id="ARBA00022475"/>
    </source>
</evidence>
<evidence type="ECO:0000256" key="13">
    <source>
        <dbReference type="ARBA" id="ARBA00042373"/>
    </source>
</evidence>
<keyword evidence="11" id="KW-0624">Polysaccharide degradation</keyword>
<evidence type="ECO:0000313" key="18">
    <source>
        <dbReference type="Proteomes" id="UP000623467"/>
    </source>
</evidence>
<dbReference type="SUPFAM" id="SSF51445">
    <property type="entry name" value="(Trans)glycosidases"/>
    <property type="match status" value="1"/>
</dbReference>
<comment type="function">
    <text evidence="12">Glucanases play a role in cell expansion during growth, in cell-cell fusion during mating, and in spore release during sporulation. This enzyme may be involved in beta-glucan degradation. Active on laminarin and lichenan.</text>
</comment>
<dbReference type="GO" id="GO:0071555">
    <property type="term" value="P:cell wall organization"/>
    <property type="evidence" value="ECO:0007669"/>
    <property type="project" value="UniProtKB-KW"/>
</dbReference>
<evidence type="ECO:0000256" key="9">
    <source>
        <dbReference type="ARBA" id="ARBA00023277"/>
    </source>
</evidence>
<evidence type="ECO:0000256" key="16">
    <source>
        <dbReference type="SAM" id="Phobius"/>
    </source>
</evidence>
<organism evidence="17 18">
    <name type="scientific">Mycena sanguinolenta</name>
    <dbReference type="NCBI Taxonomy" id="230812"/>
    <lineage>
        <taxon>Eukaryota</taxon>
        <taxon>Fungi</taxon>
        <taxon>Dikarya</taxon>
        <taxon>Basidiomycota</taxon>
        <taxon>Agaricomycotina</taxon>
        <taxon>Agaricomycetes</taxon>
        <taxon>Agaricomycetidae</taxon>
        <taxon>Agaricales</taxon>
        <taxon>Marasmiineae</taxon>
        <taxon>Mycenaceae</taxon>
        <taxon>Mycena</taxon>
    </lineage>
</organism>
<dbReference type="Gene3D" id="3.20.20.80">
    <property type="entry name" value="Glycosidases"/>
    <property type="match status" value="2"/>
</dbReference>
<keyword evidence="9" id="KW-0119">Carbohydrate metabolism</keyword>
<evidence type="ECO:0000256" key="2">
    <source>
        <dbReference type="ARBA" id="ARBA00004401"/>
    </source>
</evidence>
<evidence type="ECO:0000256" key="15">
    <source>
        <dbReference type="SAM" id="MobiDB-lite"/>
    </source>
</evidence>
<reference evidence="17" key="1">
    <citation type="submission" date="2020-05" db="EMBL/GenBank/DDBJ databases">
        <title>Mycena genomes resolve the evolution of fungal bioluminescence.</title>
        <authorList>
            <person name="Tsai I.J."/>
        </authorList>
    </citation>
    <scope>NUCLEOTIDE SEQUENCE</scope>
    <source>
        <strain evidence="17">160909Yilan</strain>
    </source>
</reference>
<comment type="caution">
    <text evidence="17">The sequence shown here is derived from an EMBL/GenBank/DDBJ whole genome shotgun (WGS) entry which is preliminary data.</text>
</comment>
<keyword evidence="10" id="KW-0961">Cell wall biogenesis/degradation</keyword>
<dbReference type="InterPro" id="IPR017853">
    <property type="entry name" value="GH"/>
</dbReference>
<keyword evidence="5" id="KW-1003">Cell membrane</keyword>
<dbReference type="Proteomes" id="UP000623467">
    <property type="component" value="Unassembled WGS sequence"/>
</dbReference>
<feature type="transmembrane region" description="Helical" evidence="16">
    <location>
        <begin position="87"/>
        <end position="110"/>
    </location>
</feature>
<accession>A0A8H6ZFF6</accession>
<keyword evidence="8" id="KW-0325">Glycoprotein</keyword>
<proteinExistence type="inferred from homology"/>
<evidence type="ECO:0000256" key="7">
    <source>
        <dbReference type="ARBA" id="ARBA00023136"/>
    </source>
</evidence>
<dbReference type="GO" id="GO:0005576">
    <property type="term" value="C:extracellular region"/>
    <property type="evidence" value="ECO:0007669"/>
    <property type="project" value="TreeGrafter"/>
</dbReference>
<evidence type="ECO:0000256" key="6">
    <source>
        <dbReference type="ARBA" id="ARBA00022801"/>
    </source>
</evidence>
<dbReference type="PANTHER" id="PTHR16631">
    <property type="entry name" value="GLUCAN 1,3-BETA-GLUCOSIDASE"/>
    <property type="match status" value="1"/>
</dbReference>
<dbReference type="EMBL" id="JACAZH010000002">
    <property type="protein sequence ID" value="KAF7374660.1"/>
    <property type="molecule type" value="Genomic_DNA"/>
</dbReference>
<dbReference type="GO" id="GO:0042973">
    <property type="term" value="F:glucan endo-1,3-beta-D-glucosidase activity"/>
    <property type="evidence" value="ECO:0007669"/>
    <property type="project" value="UniProtKB-EC"/>
</dbReference>
<keyword evidence="18" id="KW-1185">Reference proteome</keyword>
<keyword evidence="7 16" id="KW-0472">Membrane</keyword>
<keyword evidence="6 17" id="KW-0378">Hydrolase</keyword>
<dbReference type="EC" id="3.2.1.39" evidence="4"/>
<name>A0A8H6ZFF6_9AGAR</name>
<dbReference type="OrthoDB" id="68336at2759"/>
<protein>
    <recommendedName>
        <fullName evidence="4">glucan endo-1,3-beta-D-glucosidase</fullName>
        <ecNumber evidence="4">3.2.1.39</ecNumber>
    </recommendedName>
    <alternativeName>
        <fullName evidence="14">Endo-1,3-beta-glucanase btgC</fullName>
    </alternativeName>
    <alternativeName>
        <fullName evidence="13">Laminarinase btgC</fullName>
    </alternativeName>
</protein>
<dbReference type="InterPro" id="IPR050732">
    <property type="entry name" value="Beta-glucan_modifiers"/>
</dbReference>
<evidence type="ECO:0000256" key="4">
    <source>
        <dbReference type="ARBA" id="ARBA00012780"/>
    </source>
</evidence>
<evidence type="ECO:0000256" key="12">
    <source>
        <dbReference type="ARBA" id="ARBA00037649"/>
    </source>
</evidence>
<keyword evidence="16" id="KW-0812">Transmembrane</keyword>
<gene>
    <name evidence="17" type="ORF">MSAN_00350900</name>
</gene>
<comment type="catalytic activity">
    <reaction evidence="1">
        <text>Hydrolysis of (1-&gt;3)-beta-D-glucosidic linkages in (1-&gt;3)-beta-D-glucans.</text>
        <dbReference type="EC" id="3.2.1.39"/>
    </reaction>
</comment>
<evidence type="ECO:0000256" key="10">
    <source>
        <dbReference type="ARBA" id="ARBA00023316"/>
    </source>
</evidence>
<feature type="compositionally biased region" description="Basic and acidic residues" evidence="15">
    <location>
        <begin position="8"/>
        <end position="31"/>
    </location>
</feature>
<evidence type="ECO:0000256" key="1">
    <source>
        <dbReference type="ARBA" id="ARBA00000382"/>
    </source>
</evidence>
<keyword evidence="16" id="KW-1133">Transmembrane helix</keyword>
<evidence type="ECO:0000256" key="8">
    <source>
        <dbReference type="ARBA" id="ARBA00023180"/>
    </source>
</evidence>